<reference evidence="2" key="1">
    <citation type="journal article" date="2019" name="Int. J. Syst. Evol. Microbiol.">
        <title>The Global Catalogue of Microorganisms (GCM) 10K type strain sequencing project: providing services to taxonomists for standard genome sequencing and annotation.</title>
        <authorList>
            <consortium name="The Broad Institute Genomics Platform"/>
            <consortium name="The Broad Institute Genome Sequencing Center for Infectious Disease"/>
            <person name="Wu L."/>
            <person name="Ma J."/>
        </authorList>
    </citation>
    <scope>NUCLEOTIDE SEQUENCE [LARGE SCALE GENOMIC DNA]</scope>
    <source>
        <strain evidence="2">TBRC 1826</strain>
    </source>
</reference>
<gene>
    <name evidence="1" type="ORF">ACFOVU_16110</name>
</gene>
<dbReference type="CDD" id="cd14748">
    <property type="entry name" value="PBP2_UgpB"/>
    <property type="match status" value="1"/>
</dbReference>
<dbReference type="EMBL" id="JBHSBH010000010">
    <property type="protein sequence ID" value="MFC3997457.1"/>
    <property type="molecule type" value="Genomic_DNA"/>
</dbReference>
<dbReference type="InterPro" id="IPR050490">
    <property type="entry name" value="Bact_solute-bd_prot1"/>
</dbReference>
<dbReference type="PANTHER" id="PTHR43649">
    <property type="entry name" value="ARABINOSE-BINDING PROTEIN-RELATED"/>
    <property type="match status" value="1"/>
</dbReference>
<accession>A0ABV8FNN0</accession>
<dbReference type="Gene3D" id="3.40.190.10">
    <property type="entry name" value="Periplasmic binding protein-like II"/>
    <property type="match status" value="2"/>
</dbReference>
<dbReference type="InterPro" id="IPR006059">
    <property type="entry name" value="SBP"/>
</dbReference>
<dbReference type="Pfam" id="PF13416">
    <property type="entry name" value="SBP_bac_8"/>
    <property type="match status" value="1"/>
</dbReference>
<name>A0ABV8FNN0_9ACTN</name>
<organism evidence="1 2">
    <name type="scientific">Nocardiopsis sediminis</name>
    <dbReference type="NCBI Taxonomy" id="1778267"/>
    <lineage>
        <taxon>Bacteria</taxon>
        <taxon>Bacillati</taxon>
        <taxon>Actinomycetota</taxon>
        <taxon>Actinomycetes</taxon>
        <taxon>Streptosporangiales</taxon>
        <taxon>Nocardiopsidaceae</taxon>
        <taxon>Nocardiopsis</taxon>
    </lineage>
</organism>
<dbReference type="PROSITE" id="PS51318">
    <property type="entry name" value="TAT"/>
    <property type="match status" value="1"/>
</dbReference>
<comment type="caution">
    <text evidence="1">The sequence shown here is derived from an EMBL/GenBank/DDBJ whole genome shotgun (WGS) entry which is preliminary data.</text>
</comment>
<dbReference type="PROSITE" id="PS51257">
    <property type="entry name" value="PROKAR_LIPOPROTEIN"/>
    <property type="match status" value="1"/>
</dbReference>
<evidence type="ECO:0000313" key="2">
    <source>
        <dbReference type="Proteomes" id="UP001595847"/>
    </source>
</evidence>
<keyword evidence="2" id="KW-1185">Reference proteome</keyword>
<protein>
    <submittedName>
        <fullName evidence="1">Extracellular solute-binding protein</fullName>
    </submittedName>
</protein>
<proteinExistence type="predicted"/>
<evidence type="ECO:0000313" key="1">
    <source>
        <dbReference type="EMBL" id="MFC3997457.1"/>
    </source>
</evidence>
<dbReference type="PANTHER" id="PTHR43649:SF30">
    <property type="entry name" value="ABC TRANSPORTER SUBSTRATE-BINDING PROTEIN"/>
    <property type="match status" value="1"/>
</dbReference>
<dbReference type="Proteomes" id="UP001595847">
    <property type="component" value="Unassembled WGS sequence"/>
</dbReference>
<dbReference type="RefSeq" id="WP_378534439.1">
    <property type="nucleotide sequence ID" value="NZ_JBHSBH010000010.1"/>
</dbReference>
<sequence length="447" mass="48753">MATLRGLDRRRFLGLSSAAALGLALSSCGFRPADAVYAQPAGEPSPEFAGRLRVVLWHTWGDVPGEALATLVARFNEEQDDIYVEAQFQGTYDDNAQKVASALVARQVPDIAVFSEVTWPRFYLNDALEPLNGYFTDGFSGDVYNDQLFDEGVLRGESWWLPFARSTPMFYYNRDLFEAAGLPDRAPETWDEMREWAPELHALTASGRPLRTHAYNQIDGDWMFQGAVWQWGGAFSDGLDPTIDSDAVIEAGEWQRRLVADGHAYMAASARTDFTNGVVATIQESTGALGGITEGAGFRVGAGFVPAQLDSGVATGGGGMSIMRNAAAERKEAAFEFLKFAARPENSAYWTVTTGYLPTVKAATEVDELAQKMADDPNSAVSIEQLPTARATDDIRRFGRGVNVALYGGLQRIWADNEPAADVFADVQPRAEAIADQVRDQYEAKVA</sequence>
<dbReference type="InterPro" id="IPR006311">
    <property type="entry name" value="TAT_signal"/>
</dbReference>
<dbReference type="SUPFAM" id="SSF53850">
    <property type="entry name" value="Periplasmic binding protein-like II"/>
    <property type="match status" value="1"/>
</dbReference>